<dbReference type="GO" id="GO:0005737">
    <property type="term" value="C:cytoplasm"/>
    <property type="evidence" value="ECO:0007669"/>
    <property type="project" value="InterPro"/>
</dbReference>
<dbReference type="NCBIfam" id="TIGR03011">
    <property type="entry name" value="sulf_tusB_dsrH"/>
    <property type="match status" value="1"/>
</dbReference>
<accession>A0A7C4UGE9</accession>
<evidence type="ECO:0000313" key="1">
    <source>
        <dbReference type="EMBL" id="HGW91858.1"/>
    </source>
</evidence>
<dbReference type="AlphaFoldDB" id="A0A7C4UGE9"/>
<dbReference type="Pfam" id="PF04077">
    <property type="entry name" value="DsrH"/>
    <property type="match status" value="1"/>
</dbReference>
<dbReference type="EMBL" id="DTHG01000062">
    <property type="protein sequence ID" value="HGW91858.1"/>
    <property type="molecule type" value="Genomic_DNA"/>
</dbReference>
<reference evidence="1" key="1">
    <citation type="journal article" date="2020" name="mSystems">
        <title>Genome- and Community-Level Interaction Insights into Carbon Utilization and Element Cycling Functions of Hydrothermarchaeota in Hydrothermal Sediment.</title>
        <authorList>
            <person name="Zhou Z."/>
            <person name="Liu Y."/>
            <person name="Xu W."/>
            <person name="Pan J."/>
            <person name="Luo Z.H."/>
            <person name="Li M."/>
        </authorList>
    </citation>
    <scope>NUCLEOTIDE SEQUENCE [LARGE SCALE GENOMIC DNA]</scope>
    <source>
        <strain evidence="1">SpSt-780</strain>
    </source>
</reference>
<dbReference type="InterPro" id="IPR027396">
    <property type="entry name" value="DsrEFH-like"/>
</dbReference>
<comment type="caution">
    <text evidence="1">The sequence shown here is derived from an EMBL/GenBank/DDBJ whole genome shotgun (WGS) entry which is preliminary data.</text>
</comment>
<sequence>MKTLWMFLHTPNTNNIKCIQRMVDNEDAVIFLQNGVYASKLNLEIKSPVFYLKEDVIARGVPVDEKQMIDYSDLVELVFKYNRVVTF</sequence>
<proteinExistence type="predicted"/>
<gene>
    <name evidence="1" type="primary">dsrH</name>
    <name evidence="1" type="ORF">ENV67_04880</name>
</gene>
<dbReference type="GO" id="GO:0016740">
    <property type="term" value="F:transferase activity"/>
    <property type="evidence" value="ECO:0007669"/>
    <property type="project" value="UniProtKB-KW"/>
</dbReference>
<dbReference type="Gene3D" id="3.40.1260.10">
    <property type="entry name" value="DsrEFH-like"/>
    <property type="match status" value="1"/>
</dbReference>
<dbReference type="GO" id="GO:0002143">
    <property type="term" value="P:tRNA wobble position uridine thiolation"/>
    <property type="evidence" value="ECO:0007669"/>
    <property type="project" value="InterPro"/>
</dbReference>
<dbReference type="SUPFAM" id="SSF75169">
    <property type="entry name" value="DsrEFH-like"/>
    <property type="match status" value="1"/>
</dbReference>
<organism evidence="1">
    <name type="scientific">candidate division WOR-3 bacterium</name>
    <dbReference type="NCBI Taxonomy" id="2052148"/>
    <lineage>
        <taxon>Bacteria</taxon>
        <taxon>Bacteria division WOR-3</taxon>
    </lineage>
</organism>
<keyword evidence="1" id="KW-0808">Transferase</keyword>
<dbReference type="InterPro" id="IPR007215">
    <property type="entry name" value="Sulphur_relay_TusB/DsrH"/>
</dbReference>
<protein>
    <submittedName>
        <fullName evidence="1">Sulfurtransferase complex subunit TusB</fullName>
    </submittedName>
</protein>
<name>A0A7C4UGE9_UNCW3</name>